<dbReference type="AlphaFoldDB" id="A0A7X0MQM9"/>
<protein>
    <submittedName>
        <fullName evidence="1">Sulfur transfer complex TusBCD TusB component (DsrH family)</fullName>
    </submittedName>
</protein>
<name>A0A7X0MQM9_9HYPH</name>
<keyword evidence="2" id="KW-1185">Reference proteome</keyword>
<organism evidence="1 2">
    <name type="scientific">Rhizobium soli</name>
    <dbReference type="NCBI Taxonomy" id="424798"/>
    <lineage>
        <taxon>Bacteria</taxon>
        <taxon>Pseudomonadati</taxon>
        <taxon>Pseudomonadota</taxon>
        <taxon>Alphaproteobacteria</taxon>
        <taxon>Hyphomicrobiales</taxon>
        <taxon>Rhizobiaceae</taxon>
        <taxon>Rhizobium/Agrobacterium group</taxon>
        <taxon>Rhizobium</taxon>
    </lineage>
</organism>
<dbReference type="Proteomes" id="UP000585437">
    <property type="component" value="Unassembled WGS sequence"/>
</dbReference>
<proteinExistence type="predicted"/>
<sequence>MTKTIRDLTIEEREDALITMAHALEGAAREALVEGNRQFAAISGNMAEAIFINADQLARDHVEEAEQVLEQAVQIMVEYEAEHPYRIVSTAIH</sequence>
<accession>A0A7X0MQM9</accession>
<evidence type="ECO:0000313" key="1">
    <source>
        <dbReference type="EMBL" id="MBB6507664.1"/>
    </source>
</evidence>
<gene>
    <name evidence="1" type="ORF">F4695_000996</name>
</gene>
<comment type="caution">
    <text evidence="1">The sequence shown here is derived from an EMBL/GenBank/DDBJ whole genome shotgun (WGS) entry which is preliminary data.</text>
</comment>
<dbReference type="EMBL" id="JACHBU010000002">
    <property type="protein sequence ID" value="MBB6507664.1"/>
    <property type="molecule type" value="Genomic_DNA"/>
</dbReference>
<evidence type="ECO:0000313" key="2">
    <source>
        <dbReference type="Proteomes" id="UP000585437"/>
    </source>
</evidence>
<reference evidence="1 2" key="1">
    <citation type="submission" date="2020-08" db="EMBL/GenBank/DDBJ databases">
        <title>The Agave Microbiome: Exploring the role of microbial communities in plant adaptations to desert environments.</title>
        <authorList>
            <person name="Partida-Martinez L.P."/>
        </authorList>
    </citation>
    <scope>NUCLEOTIDE SEQUENCE [LARGE SCALE GENOMIC DNA]</scope>
    <source>
        <strain evidence="1 2">AS3.12</strain>
    </source>
</reference>